<accession>A0AAE0KQW8</accession>
<keyword evidence="2" id="KW-0813">Transport</keyword>
<dbReference type="InterPro" id="IPR003439">
    <property type="entry name" value="ABC_transporter-like_ATP-bd"/>
</dbReference>
<dbReference type="PANTHER" id="PTHR48041:SF91">
    <property type="entry name" value="ABC TRANSPORTER G FAMILY MEMBER 28"/>
    <property type="match status" value="1"/>
</dbReference>
<dbReference type="Proteomes" id="UP001190700">
    <property type="component" value="Unassembled WGS sequence"/>
</dbReference>
<evidence type="ECO:0000256" key="2">
    <source>
        <dbReference type="ARBA" id="ARBA00022448"/>
    </source>
</evidence>
<name>A0AAE0KQW8_9CHLO</name>
<keyword evidence="3" id="KW-0812">Transmembrane</keyword>
<dbReference type="InterPro" id="IPR027417">
    <property type="entry name" value="P-loop_NTPase"/>
</dbReference>
<evidence type="ECO:0000313" key="8">
    <source>
        <dbReference type="Proteomes" id="UP001190700"/>
    </source>
</evidence>
<gene>
    <name evidence="7" type="ORF">CYMTET_33723</name>
</gene>
<evidence type="ECO:0000256" key="4">
    <source>
        <dbReference type="ARBA" id="ARBA00022989"/>
    </source>
</evidence>
<dbReference type="Pfam" id="PF00005">
    <property type="entry name" value="ABC_tran"/>
    <property type="match status" value="1"/>
</dbReference>
<dbReference type="Gene3D" id="3.40.50.300">
    <property type="entry name" value="P-loop containing nucleotide triphosphate hydrolases"/>
    <property type="match status" value="1"/>
</dbReference>
<dbReference type="GO" id="GO:0042626">
    <property type="term" value="F:ATPase-coupled transmembrane transporter activity"/>
    <property type="evidence" value="ECO:0007669"/>
    <property type="project" value="TreeGrafter"/>
</dbReference>
<evidence type="ECO:0000256" key="5">
    <source>
        <dbReference type="ARBA" id="ARBA00023136"/>
    </source>
</evidence>
<protein>
    <recommendedName>
        <fullName evidence="6">ABC transporter domain-containing protein</fullName>
    </recommendedName>
</protein>
<organism evidence="7 8">
    <name type="scientific">Cymbomonas tetramitiformis</name>
    <dbReference type="NCBI Taxonomy" id="36881"/>
    <lineage>
        <taxon>Eukaryota</taxon>
        <taxon>Viridiplantae</taxon>
        <taxon>Chlorophyta</taxon>
        <taxon>Pyramimonadophyceae</taxon>
        <taxon>Pyramimonadales</taxon>
        <taxon>Pyramimonadaceae</taxon>
        <taxon>Cymbomonas</taxon>
    </lineage>
</organism>
<comment type="subcellular location">
    <subcellularLocation>
        <location evidence="1">Membrane</location>
        <topology evidence="1">Multi-pass membrane protein</topology>
    </subcellularLocation>
</comment>
<feature type="domain" description="ABC transporter" evidence="6">
    <location>
        <begin position="41"/>
        <end position="176"/>
    </location>
</feature>
<keyword evidence="5" id="KW-0472">Membrane</keyword>
<dbReference type="SUPFAM" id="SSF52540">
    <property type="entry name" value="P-loop containing nucleoside triphosphate hydrolases"/>
    <property type="match status" value="1"/>
</dbReference>
<keyword evidence="4" id="KW-1133">Transmembrane helix</keyword>
<dbReference type="AlphaFoldDB" id="A0AAE0KQW8"/>
<dbReference type="InterPro" id="IPR050352">
    <property type="entry name" value="ABCG_transporters"/>
</dbReference>
<evidence type="ECO:0000259" key="6">
    <source>
        <dbReference type="Pfam" id="PF00005"/>
    </source>
</evidence>
<feature type="non-terminal residue" evidence="7">
    <location>
        <position position="176"/>
    </location>
</feature>
<evidence type="ECO:0000313" key="7">
    <source>
        <dbReference type="EMBL" id="KAK3257180.1"/>
    </source>
</evidence>
<sequence length="176" mass="19083">MRGLWDAEYEHLSLYSPKRTRMDISFVDLGLELIPSGKRVLDSVSGSIRVGDVTAIMGPSGSGKTTFLNTLAGRASYGKTTGSVLINRESGSSIMDFSYFCGFVPQDDIMLPEITVYETLVLYASARLPRKATTEDISSVVMEVVEVLGLLRVMHSIIGDAATRGISGGQKKRVNI</sequence>
<keyword evidence="8" id="KW-1185">Reference proteome</keyword>
<evidence type="ECO:0000256" key="3">
    <source>
        <dbReference type="ARBA" id="ARBA00022692"/>
    </source>
</evidence>
<dbReference type="GO" id="GO:0005524">
    <property type="term" value="F:ATP binding"/>
    <property type="evidence" value="ECO:0007669"/>
    <property type="project" value="InterPro"/>
</dbReference>
<reference evidence="7 8" key="1">
    <citation type="journal article" date="2015" name="Genome Biol. Evol.">
        <title>Comparative Genomics of a Bacterivorous Green Alga Reveals Evolutionary Causalities and Consequences of Phago-Mixotrophic Mode of Nutrition.</title>
        <authorList>
            <person name="Burns J.A."/>
            <person name="Paasch A."/>
            <person name="Narechania A."/>
            <person name="Kim E."/>
        </authorList>
    </citation>
    <scope>NUCLEOTIDE SEQUENCE [LARGE SCALE GENOMIC DNA]</scope>
    <source>
        <strain evidence="7 8">PLY_AMNH</strain>
    </source>
</reference>
<dbReference type="GO" id="GO:0016020">
    <property type="term" value="C:membrane"/>
    <property type="evidence" value="ECO:0007669"/>
    <property type="project" value="UniProtKB-SubCell"/>
</dbReference>
<dbReference type="PANTHER" id="PTHR48041">
    <property type="entry name" value="ABC TRANSPORTER G FAMILY MEMBER 28"/>
    <property type="match status" value="1"/>
</dbReference>
<dbReference type="EMBL" id="LGRX02020895">
    <property type="protein sequence ID" value="KAK3257180.1"/>
    <property type="molecule type" value="Genomic_DNA"/>
</dbReference>
<comment type="caution">
    <text evidence="7">The sequence shown here is derived from an EMBL/GenBank/DDBJ whole genome shotgun (WGS) entry which is preliminary data.</text>
</comment>
<dbReference type="GO" id="GO:0016887">
    <property type="term" value="F:ATP hydrolysis activity"/>
    <property type="evidence" value="ECO:0007669"/>
    <property type="project" value="InterPro"/>
</dbReference>
<proteinExistence type="predicted"/>
<evidence type="ECO:0000256" key="1">
    <source>
        <dbReference type="ARBA" id="ARBA00004141"/>
    </source>
</evidence>